<dbReference type="KEGG" id="cai:Caci_4472"/>
<keyword evidence="5" id="KW-1185">Reference proteome</keyword>
<dbReference type="CDD" id="cd04301">
    <property type="entry name" value="NAT_SF"/>
    <property type="match status" value="1"/>
</dbReference>
<evidence type="ECO:0000313" key="4">
    <source>
        <dbReference type="EMBL" id="ACU73335.1"/>
    </source>
</evidence>
<dbReference type="GO" id="GO:0016747">
    <property type="term" value="F:acyltransferase activity, transferring groups other than amino-acyl groups"/>
    <property type="evidence" value="ECO:0007669"/>
    <property type="project" value="InterPro"/>
</dbReference>
<name>C7PW87_CATAD</name>
<evidence type="ECO:0000313" key="5">
    <source>
        <dbReference type="Proteomes" id="UP000000851"/>
    </source>
</evidence>
<dbReference type="InterPro" id="IPR016181">
    <property type="entry name" value="Acyl_CoA_acyltransferase"/>
</dbReference>
<dbReference type="Pfam" id="PF00583">
    <property type="entry name" value="Acetyltransf_1"/>
    <property type="match status" value="1"/>
</dbReference>
<dbReference type="AlphaFoldDB" id="C7PW87"/>
<dbReference type="OrthoDB" id="5637267at2"/>
<proteinExistence type="predicted"/>
<accession>C7PW87</accession>
<organism evidence="4 5">
    <name type="scientific">Catenulispora acidiphila (strain DSM 44928 / JCM 14897 / NBRC 102108 / NRRL B-24433 / ID139908)</name>
    <dbReference type="NCBI Taxonomy" id="479433"/>
    <lineage>
        <taxon>Bacteria</taxon>
        <taxon>Bacillati</taxon>
        <taxon>Actinomycetota</taxon>
        <taxon>Actinomycetes</taxon>
        <taxon>Catenulisporales</taxon>
        <taxon>Catenulisporaceae</taxon>
        <taxon>Catenulispora</taxon>
    </lineage>
</organism>
<dbReference type="Gene3D" id="3.40.630.30">
    <property type="match status" value="1"/>
</dbReference>
<dbReference type="Proteomes" id="UP000000851">
    <property type="component" value="Chromosome"/>
</dbReference>
<evidence type="ECO:0000256" key="1">
    <source>
        <dbReference type="ARBA" id="ARBA00022679"/>
    </source>
</evidence>
<evidence type="ECO:0000256" key="2">
    <source>
        <dbReference type="ARBA" id="ARBA00023315"/>
    </source>
</evidence>
<dbReference type="SUPFAM" id="SSF55729">
    <property type="entry name" value="Acyl-CoA N-acyltransferases (Nat)"/>
    <property type="match status" value="1"/>
</dbReference>
<dbReference type="InterPro" id="IPR000182">
    <property type="entry name" value="GNAT_dom"/>
</dbReference>
<feature type="domain" description="N-acetyltransferase" evidence="3">
    <location>
        <begin position="24"/>
        <end position="186"/>
    </location>
</feature>
<gene>
    <name evidence="4" type="ordered locus">Caci_4472</name>
</gene>
<dbReference type="HOGENOM" id="CLU_1517056_0_0_11"/>
<dbReference type="eggNOG" id="COG1670">
    <property type="taxonomic scope" value="Bacteria"/>
</dbReference>
<sequence>MTAPCAKCLTDAMRIDLSVDGHPVVVRDLEPADEQAVLAVFAASDDWFVAATGQPSAPGDVQSAYYSLPEGHEFDDKVLLVIEADREIVGFVDALRRYPHSASVGIGTFLIRPEFRRLGIGRTVAQALSAAAAEQDFVQVSAHVVEGWAPGRKFLATLGATFSKPAVPGGIGNRNVGPDEGSKKVIPATFMIG</sequence>
<dbReference type="PROSITE" id="PS51186">
    <property type="entry name" value="GNAT"/>
    <property type="match status" value="1"/>
</dbReference>
<dbReference type="PANTHER" id="PTHR43877">
    <property type="entry name" value="AMINOALKYLPHOSPHONATE N-ACETYLTRANSFERASE-RELATED-RELATED"/>
    <property type="match status" value="1"/>
</dbReference>
<keyword evidence="2" id="KW-0012">Acyltransferase</keyword>
<keyword evidence="1 4" id="KW-0808">Transferase</keyword>
<protein>
    <submittedName>
        <fullName evidence="4">GCN5-related N-acetyltransferase</fullName>
    </submittedName>
</protein>
<dbReference type="InterPro" id="IPR050832">
    <property type="entry name" value="Bact_Acetyltransf"/>
</dbReference>
<dbReference type="InParanoid" id="C7PW87"/>
<reference evidence="4 5" key="1">
    <citation type="journal article" date="2009" name="Stand. Genomic Sci.">
        <title>Complete genome sequence of Catenulispora acidiphila type strain (ID 139908).</title>
        <authorList>
            <person name="Copeland A."/>
            <person name="Lapidus A."/>
            <person name="Glavina Del Rio T."/>
            <person name="Nolan M."/>
            <person name="Lucas S."/>
            <person name="Chen F."/>
            <person name="Tice H."/>
            <person name="Cheng J.F."/>
            <person name="Bruce D."/>
            <person name="Goodwin L."/>
            <person name="Pitluck S."/>
            <person name="Mikhailova N."/>
            <person name="Pati A."/>
            <person name="Ivanova N."/>
            <person name="Mavromatis K."/>
            <person name="Chen A."/>
            <person name="Palaniappan K."/>
            <person name="Chain P."/>
            <person name="Land M."/>
            <person name="Hauser L."/>
            <person name="Chang Y.J."/>
            <person name="Jeffries C.D."/>
            <person name="Chertkov O."/>
            <person name="Brettin T."/>
            <person name="Detter J.C."/>
            <person name="Han C."/>
            <person name="Ali Z."/>
            <person name="Tindall B.J."/>
            <person name="Goker M."/>
            <person name="Bristow J."/>
            <person name="Eisen J.A."/>
            <person name="Markowitz V."/>
            <person name="Hugenholtz P."/>
            <person name="Kyrpides N.C."/>
            <person name="Klenk H.P."/>
        </authorList>
    </citation>
    <scope>NUCLEOTIDE SEQUENCE [LARGE SCALE GENOMIC DNA]</scope>
    <source>
        <strain evidence="5">DSM 44928 / JCM 14897 / NBRC 102108 / NRRL B-24433 / ID139908</strain>
    </source>
</reference>
<dbReference type="EMBL" id="CP001700">
    <property type="protein sequence ID" value="ACU73335.1"/>
    <property type="molecule type" value="Genomic_DNA"/>
</dbReference>
<evidence type="ECO:0000259" key="3">
    <source>
        <dbReference type="PROSITE" id="PS51186"/>
    </source>
</evidence>